<accession>A0A1W1YSS6</accession>
<proteinExistence type="predicted"/>
<dbReference type="AlphaFoldDB" id="A0A1W1YSS6"/>
<organism evidence="1 2">
    <name type="scientific">Cellulophaga tyrosinoxydans</name>
    <dbReference type="NCBI Taxonomy" id="504486"/>
    <lineage>
        <taxon>Bacteria</taxon>
        <taxon>Pseudomonadati</taxon>
        <taxon>Bacteroidota</taxon>
        <taxon>Flavobacteriia</taxon>
        <taxon>Flavobacteriales</taxon>
        <taxon>Flavobacteriaceae</taxon>
        <taxon>Cellulophaga</taxon>
    </lineage>
</organism>
<gene>
    <name evidence="1" type="ORF">SAMN05660703_0847</name>
</gene>
<protein>
    <submittedName>
        <fullName evidence="1">Uncharacterized protein</fullName>
    </submittedName>
</protein>
<reference evidence="1 2" key="1">
    <citation type="submission" date="2017-04" db="EMBL/GenBank/DDBJ databases">
        <authorList>
            <person name="Afonso C.L."/>
            <person name="Miller P.J."/>
            <person name="Scott M.A."/>
            <person name="Spackman E."/>
            <person name="Goraichik I."/>
            <person name="Dimitrov K.M."/>
            <person name="Suarez D.L."/>
            <person name="Swayne D.E."/>
        </authorList>
    </citation>
    <scope>NUCLEOTIDE SEQUENCE [LARGE SCALE GENOMIC DNA]</scope>
    <source>
        <strain evidence="1 2">DSM 21164</strain>
    </source>
</reference>
<dbReference type="EMBL" id="FWXO01000001">
    <property type="protein sequence ID" value="SMC39257.1"/>
    <property type="molecule type" value="Genomic_DNA"/>
</dbReference>
<evidence type="ECO:0000313" key="2">
    <source>
        <dbReference type="Proteomes" id="UP000192360"/>
    </source>
</evidence>
<dbReference type="Proteomes" id="UP000192360">
    <property type="component" value="Unassembled WGS sequence"/>
</dbReference>
<evidence type="ECO:0000313" key="1">
    <source>
        <dbReference type="EMBL" id="SMC39257.1"/>
    </source>
</evidence>
<name>A0A1W1YSS6_9FLAO</name>
<keyword evidence="2" id="KW-1185">Reference proteome</keyword>
<sequence>MRFAEDKKTVNAIRCTDGFSFLNKLILSFYSEWSKFLNYNRY</sequence>